<feature type="compositionally biased region" description="Basic and acidic residues" evidence="1">
    <location>
        <begin position="28"/>
        <end position="41"/>
    </location>
</feature>
<dbReference type="Proteomes" id="UP000601435">
    <property type="component" value="Unassembled WGS sequence"/>
</dbReference>
<gene>
    <name evidence="2" type="ORF">SNEC2469_LOCUS24916</name>
</gene>
<name>A0A812ZN09_9DINO</name>
<feature type="compositionally biased region" description="Low complexity" evidence="1">
    <location>
        <begin position="88"/>
        <end position="103"/>
    </location>
</feature>
<sequence>MHGVQDAAWCEEWEEMEVEAEEWNPAWKQEEESWEESREDSWTEDGGWNSSNWGGGGSHDDGSWKTWPKKEEQFGYRGGYHGHEDSRSTSSSSSKKGSYVKGGWISADGRFYPKLGKGSGRDRVRIRAGQKEQQKRNSMMRTHLSQLGQALDTMGRMTKMLESQQKSRRY</sequence>
<evidence type="ECO:0000313" key="2">
    <source>
        <dbReference type="EMBL" id="CAE7832447.1"/>
    </source>
</evidence>
<evidence type="ECO:0000313" key="3">
    <source>
        <dbReference type="Proteomes" id="UP000601435"/>
    </source>
</evidence>
<dbReference type="EMBL" id="CAJNJA010048604">
    <property type="protein sequence ID" value="CAE7832447.1"/>
    <property type="molecule type" value="Genomic_DNA"/>
</dbReference>
<dbReference type="OrthoDB" id="10302492at2759"/>
<feature type="region of interest" description="Disordered" evidence="1">
    <location>
        <begin position="1"/>
        <end position="123"/>
    </location>
</feature>
<feature type="compositionally biased region" description="Acidic residues" evidence="1">
    <location>
        <begin position="9"/>
        <end position="22"/>
    </location>
</feature>
<reference evidence="2" key="1">
    <citation type="submission" date="2021-02" db="EMBL/GenBank/DDBJ databases">
        <authorList>
            <person name="Dougan E. K."/>
            <person name="Rhodes N."/>
            <person name="Thang M."/>
            <person name="Chan C."/>
        </authorList>
    </citation>
    <scope>NUCLEOTIDE SEQUENCE</scope>
</reference>
<comment type="caution">
    <text evidence="2">The sequence shown here is derived from an EMBL/GenBank/DDBJ whole genome shotgun (WGS) entry which is preliminary data.</text>
</comment>
<keyword evidence="3" id="KW-1185">Reference proteome</keyword>
<feature type="compositionally biased region" description="Basic and acidic residues" evidence="1">
    <location>
        <begin position="58"/>
        <end position="74"/>
    </location>
</feature>
<organism evidence="2 3">
    <name type="scientific">Symbiodinium necroappetens</name>
    <dbReference type="NCBI Taxonomy" id="1628268"/>
    <lineage>
        <taxon>Eukaryota</taxon>
        <taxon>Sar</taxon>
        <taxon>Alveolata</taxon>
        <taxon>Dinophyceae</taxon>
        <taxon>Suessiales</taxon>
        <taxon>Symbiodiniaceae</taxon>
        <taxon>Symbiodinium</taxon>
    </lineage>
</organism>
<proteinExistence type="predicted"/>
<protein>
    <submittedName>
        <fullName evidence="2">Uncharacterized protein</fullName>
    </submittedName>
</protein>
<dbReference type="AlphaFoldDB" id="A0A812ZN09"/>
<accession>A0A812ZN09</accession>
<evidence type="ECO:0000256" key="1">
    <source>
        <dbReference type="SAM" id="MobiDB-lite"/>
    </source>
</evidence>